<dbReference type="PANTHER" id="PTHR43283">
    <property type="entry name" value="BETA-LACTAMASE-RELATED"/>
    <property type="match status" value="1"/>
</dbReference>
<comment type="caution">
    <text evidence="2">The sequence shown here is derived from an EMBL/GenBank/DDBJ whole genome shotgun (WGS) entry which is preliminary data.</text>
</comment>
<proteinExistence type="predicted"/>
<keyword evidence="3" id="KW-1185">Reference proteome</keyword>
<dbReference type="Gene3D" id="3.40.710.10">
    <property type="entry name" value="DD-peptidase/beta-lactamase superfamily"/>
    <property type="match status" value="1"/>
</dbReference>
<accession>A0ABV9I9G8</accession>
<dbReference type="RefSeq" id="WP_380061974.1">
    <property type="nucleotide sequence ID" value="NZ_JBHSEI010000008.1"/>
</dbReference>
<evidence type="ECO:0000259" key="1">
    <source>
        <dbReference type="Pfam" id="PF00144"/>
    </source>
</evidence>
<organism evidence="2 3">
    <name type="scientific">Deinococcus hohokamensis</name>
    <dbReference type="NCBI Taxonomy" id="309883"/>
    <lineage>
        <taxon>Bacteria</taxon>
        <taxon>Thermotogati</taxon>
        <taxon>Deinococcota</taxon>
        <taxon>Deinococci</taxon>
        <taxon>Deinococcales</taxon>
        <taxon>Deinococcaceae</taxon>
        <taxon>Deinococcus</taxon>
    </lineage>
</organism>
<dbReference type="InterPro" id="IPR012338">
    <property type="entry name" value="Beta-lactam/transpept-like"/>
</dbReference>
<feature type="domain" description="Beta-lactamase-related" evidence="1">
    <location>
        <begin position="33"/>
        <end position="317"/>
    </location>
</feature>
<dbReference type="Pfam" id="PF00144">
    <property type="entry name" value="Beta-lactamase"/>
    <property type="match status" value="1"/>
</dbReference>
<dbReference type="EMBL" id="JBHSEI010000008">
    <property type="protein sequence ID" value="MFC4638969.1"/>
    <property type="molecule type" value="Genomic_DNA"/>
</dbReference>
<dbReference type="InterPro" id="IPR001466">
    <property type="entry name" value="Beta-lactam-related"/>
</dbReference>
<sequence>MFRRDPSADALKRASALLGRDLTHLQPLLRLAMARGGLLAVSQAGRRLAVPLGGVPEGGAFELASVTKSLTAALTSALVQAGHLDWTTPLRRLGGPLRALPRTLTARALATHTAGLPMHPARTALTTLTHYHDPYGSLSAGAALASAARWANARQAGRFVYSNLGMGVLALACAHVAGESLSAAGYDRALRTWVTGPLGLQQTGLLPQAPVVTPAGWLGPGTLTRFGPLVGAGGLFGTAADLLTFGEAHLSGRAGLHWTDVQRVPGLPPVLTGVAPGWMVSGTARWHDGVARGTRAGLGFDPEQGVVVALLLRGGVPLLGARGAGPLLLRALLGVPGETGSSRAARA</sequence>
<dbReference type="GO" id="GO:0016787">
    <property type="term" value="F:hydrolase activity"/>
    <property type="evidence" value="ECO:0007669"/>
    <property type="project" value="UniProtKB-KW"/>
</dbReference>
<dbReference type="InterPro" id="IPR050789">
    <property type="entry name" value="Diverse_Enzym_Activities"/>
</dbReference>
<reference evidence="3" key="1">
    <citation type="journal article" date="2019" name="Int. J. Syst. Evol. Microbiol.">
        <title>The Global Catalogue of Microorganisms (GCM) 10K type strain sequencing project: providing services to taxonomists for standard genome sequencing and annotation.</title>
        <authorList>
            <consortium name="The Broad Institute Genomics Platform"/>
            <consortium name="The Broad Institute Genome Sequencing Center for Infectious Disease"/>
            <person name="Wu L."/>
            <person name="Ma J."/>
        </authorList>
    </citation>
    <scope>NUCLEOTIDE SEQUENCE [LARGE SCALE GENOMIC DNA]</scope>
    <source>
        <strain evidence="3">CCUG 55995</strain>
    </source>
</reference>
<evidence type="ECO:0000313" key="3">
    <source>
        <dbReference type="Proteomes" id="UP001595952"/>
    </source>
</evidence>
<protein>
    <submittedName>
        <fullName evidence="2">Serine hydrolase domain-containing protein</fullName>
        <ecNumber evidence="2">3.-.-.-</ecNumber>
    </submittedName>
</protein>
<evidence type="ECO:0000313" key="2">
    <source>
        <dbReference type="EMBL" id="MFC4638969.1"/>
    </source>
</evidence>
<name>A0ABV9I9G8_9DEIO</name>
<dbReference type="EC" id="3.-.-.-" evidence="2"/>
<dbReference type="PANTHER" id="PTHR43283:SF3">
    <property type="entry name" value="BETA-LACTAMASE FAMILY PROTEIN (AFU_ORTHOLOGUE AFUA_5G07500)"/>
    <property type="match status" value="1"/>
</dbReference>
<dbReference type="Proteomes" id="UP001595952">
    <property type="component" value="Unassembled WGS sequence"/>
</dbReference>
<gene>
    <name evidence="2" type="ORF">ACFO0D_11540</name>
</gene>
<dbReference type="SUPFAM" id="SSF56601">
    <property type="entry name" value="beta-lactamase/transpeptidase-like"/>
    <property type="match status" value="1"/>
</dbReference>
<keyword evidence="2" id="KW-0378">Hydrolase</keyword>